<proteinExistence type="predicted"/>
<sequence length="217" mass="23734">MKRKWGLGILGALGLGFAVVRINGKLRPGPMTMKLEQFFLTNPVRVAYFGPRDALRLAGDLSGLRVLEVGIGVGVVLSEIAHRVGEGGQAYGVDIQSEAVRRTEHRLSTEGVLSRTGLATASATEMPWADQSMDRVIMVAMLGEVAPSQRVTALEEARRVLTPDGLLVITEFWPDPHYIPLAKMVRHLRQAGFSVVDVFEKPMLYSVSAKPVRAFEP</sequence>
<organism evidence="2 3">
    <name type="scientific">Sulfobacillus thermotolerans</name>
    <dbReference type="NCBI Taxonomy" id="338644"/>
    <lineage>
        <taxon>Bacteria</taxon>
        <taxon>Bacillati</taxon>
        <taxon>Bacillota</taxon>
        <taxon>Clostridia</taxon>
        <taxon>Eubacteriales</taxon>
        <taxon>Clostridiales Family XVII. Incertae Sedis</taxon>
        <taxon>Sulfobacillus</taxon>
    </lineage>
</organism>
<feature type="domain" description="Methyltransferase" evidence="1">
    <location>
        <begin position="66"/>
        <end position="165"/>
    </location>
</feature>
<dbReference type="InterPro" id="IPR029063">
    <property type="entry name" value="SAM-dependent_MTases_sf"/>
</dbReference>
<name>A0ABN5H241_9FIRM</name>
<gene>
    <name evidence="2" type="ORF">BXT84_13270</name>
</gene>
<dbReference type="Proteomes" id="UP000325292">
    <property type="component" value="Chromosome"/>
</dbReference>
<dbReference type="InterPro" id="IPR050508">
    <property type="entry name" value="Methyltransf_Superfamily"/>
</dbReference>
<evidence type="ECO:0000259" key="1">
    <source>
        <dbReference type="Pfam" id="PF13649"/>
    </source>
</evidence>
<accession>A0ABN5H241</accession>
<dbReference type="InterPro" id="IPR041698">
    <property type="entry name" value="Methyltransf_25"/>
</dbReference>
<dbReference type="PANTHER" id="PTHR42912">
    <property type="entry name" value="METHYLTRANSFERASE"/>
    <property type="match status" value="1"/>
</dbReference>
<keyword evidence="3" id="KW-1185">Reference proteome</keyword>
<dbReference type="Gene3D" id="3.40.50.150">
    <property type="entry name" value="Vaccinia Virus protein VP39"/>
    <property type="match status" value="1"/>
</dbReference>
<protein>
    <recommendedName>
        <fullName evidence="1">Methyltransferase domain-containing protein</fullName>
    </recommendedName>
</protein>
<evidence type="ECO:0000313" key="3">
    <source>
        <dbReference type="Proteomes" id="UP000325292"/>
    </source>
</evidence>
<dbReference type="CDD" id="cd02440">
    <property type="entry name" value="AdoMet_MTases"/>
    <property type="match status" value="1"/>
</dbReference>
<dbReference type="Pfam" id="PF13649">
    <property type="entry name" value="Methyltransf_25"/>
    <property type="match status" value="1"/>
</dbReference>
<dbReference type="SUPFAM" id="SSF53335">
    <property type="entry name" value="S-adenosyl-L-methionine-dependent methyltransferases"/>
    <property type="match status" value="1"/>
</dbReference>
<dbReference type="EMBL" id="CP019454">
    <property type="protein sequence ID" value="AUW94796.1"/>
    <property type="molecule type" value="Genomic_DNA"/>
</dbReference>
<reference evidence="2 3" key="1">
    <citation type="journal article" date="2019" name="Sci. Rep.">
        <title>Sulfobacillus thermotolerans: new insights into resistance and metabolic capacities of acidophilic chemolithotrophs.</title>
        <authorList>
            <person name="Panyushkina A.E."/>
            <person name="Babenko V.V."/>
            <person name="Nikitina A.S."/>
            <person name="Selezneva O.V."/>
            <person name="Tsaplina I.A."/>
            <person name="Letarova M.A."/>
            <person name="Kostryukova E.S."/>
            <person name="Letarov A.V."/>
        </authorList>
    </citation>
    <scope>NUCLEOTIDE SEQUENCE [LARGE SCALE GENOMIC DNA]</scope>
    <source>
        <strain evidence="2 3">Kr1</strain>
    </source>
</reference>
<evidence type="ECO:0000313" key="2">
    <source>
        <dbReference type="EMBL" id="AUW94796.1"/>
    </source>
</evidence>